<dbReference type="Gene3D" id="2.30.130.30">
    <property type="entry name" value="Hypothetical protein"/>
    <property type="match status" value="1"/>
</dbReference>
<dbReference type="PANTHER" id="PTHR12963:SF0">
    <property type="entry name" value="EXPRESSED PROTEIN"/>
    <property type="match status" value="1"/>
</dbReference>
<dbReference type="Pfam" id="PF04266">
    <property type="entry name" value="ASCH"/>
    <property type="match status" value="1"/>
</dbReference>
<dbReference type="EMBL" id="KI393888">
    <property type="protein sequence ID" value="ERN06653.1"/>
    <property type="molecule type" value="Genomic_DNA"/>
</dbReference>
<dbReference type="eggNOG" id="KOG2845">
    <property type="taxonomic scope" value="Eukaryota"/>
</dbReference>
<feature type="region of interest" description="Disordered" evidence="1">
    <location>
        <begin position="315"/>
        <end position="341"/>
    </location>
</feature>
<dbReference type="InterPro" id="IPR015947">
    <property type="entry name" value="PUA-like_sf"/>
</dbReference>
<dbReference type="InterPro" id="IPR039128">
    <property type="entry name" value="TRIP4-like"/>
</dbReference>
<dbReference type="Gramene" id="ERN06653">
    <property type="protein sequence ID" value="ERN06653"/>
    <property type="gene ID" value="AMTR_s00058p00185710"/>
</dbReference>
<gene>
    <name evidence="3" type="ORF">AMTR_s00058p00185710</name>
</gene>
<feature type="domain" description="ASCH" evidence="2">
    <location>
        <begin position="14"/>
        <end position="118"/>
    </location>
</feature>
<dbReference type="AlphaFoldDB" id="W1PFB8"/>
<protein>
    <recommendedName>
        <fullName evidence="2">ASCH domain-containing protein</fullName>
    </recommendedName>
</protein>
<feature type="region of interest" description="Disordered" evidence="1">
    <location>
        <begin position="216"/>
        <end position="265"/>
    </location>
</feature>
<dbReference type="PANTHER" id="PTHR12963">
    <property type="entry name" value="THYROID RECEPTOR INTERACTING PROTEIN RELATED"/>
    <property type="match status" value="1"/>
</dbReference>
<dbReference type="InterPro" id="IPR007374">
    <property type="entry name" value="ASCH_domain"/>
</dbReference>
<dbReference type="HOGENOM" id="CLU_051256_0_1_1"/>
<sequence length="437" mass="48758">MGTRIRENYRNPCITMHQPWASLLVHGIKRIEGRSWPAPIRGGRLWIHAAAKVPDPATIQAMEDFYREIYAMNGIAGLKFPEHYPVSHLLGCVDVVGCVKCEELVSWEELPEGVRLEGQTDFCWLCENPQKLLIPFEMRGYQGVYNLERKIFDAAVRGLCAVSGPLPVKFPLPDASDPYSLKPGSRASYLNGSKTPALKKPPSLDAAIAGARAAATQFKKEPSRSVPQNQNGVIRRRSNRNLNESGEANKNLVREEEFPVDHNRNLNQNQTGFIRRGSGYNICETSQPNKNISEDNFNESSQVDKNRHVEEEFLEEQSRNTNQNRAGCIKGASSYSPETSSRAKIRVTEMYPRLHPRQVRLTKEVPGVLRESSGLSTAGGKAQLGDLSYKAEDGKCPSYRVADERAFNQGVNRNPNEFPESSSYKIFAAAVKGLRPA</sequence>
<reference evidence="4" key="1">
    <citation type="journal article" date="2013" name="Science">
        <title>The Amborella genome and the evolution of flowering plants.</title>
        <authorList>
            <consortium name="Amborella Genome Project"/>
        </authorList>
    </citation>
    <scope>NUCLEOTIDE SEQUENCE [LARGE SCALE GENOMIC DNA]</scope>
</reference>
<keyword evidence="4" id="KW-1185">Reference proteome</keyword>
<dbReference type="FunFam" id="2.30.130.30:FF:000002">
    <property type="entry name" value="Activating signal cointegrator 1"/>
    <property type="match status" value="1"/>
</dbReference>
<feature type="compositionally biased region" description="Basic and acidic residues" evidence="1">
    <location>
        <begin position="252"/>
        <end position="264"/>
    </location>
</feature>
<accession>W1PFB8</accession>
<dbReference type="SUPFAM" id="SSF88697">
    <property type="entry name" value="PUA domain-like"/>
    <property type="match status" value="1"/>
</dbReference>
<dbReference type="Proteomes" id="UP000017836">
    <property type="component" value="Unassembled WGS sequence"/>
</dbReference>
<evidence type="ECO:0000313" key="4">
    <source>
        <dbReference type="Proteomes" id="UP000017836"/>
    </source>
</evidence>
<dbReference type="CDD" id="cd06554">
    <property type="entry name" value="ASCH_ASC-1_like"/>
    <property type="match status" value="1"/>
</dbReference>
<proteinExistence type="predicted"/>
<name>W1PFB8_AMBTC</name>
<dbReference type="STRING" id="13333.W1PFB8"/>
<evidence type="ECO:0000259" key="2">
    <source>
        <dbReference type="Pfam" id="PF04266"/>
    </source>
</evidence>
<evidence type="ECO:0000313" key="3">
    <source>
        <dbReference type="EMBL" id="ERN06653.1"/>
    </source>
</evidence>
<evidence type="ECO:0000256" key="1">
    <source>
        <dbReference type="SAM" id="MobiDB-lite"/>
    </source>
</evidence>
<organism evidence="3 4">
    <name type="scientific">Amborella trichopoda</name>
    <dbReference type="NCBI Taxonomy" id="13333"/>
    <lineage>
        <taxon>Eukaryota</taxon>
        <taxon>Viridiplantae</taxon>
        <taxon>Streptophyta</taxon>
        <taxon>Embryophyta</taxon>
        <taxon>Tracheophyta</taxon>
        <taxon>Spermatophyta</taxon>
        <taxon>Magnoliopsida</taxon>
        <taxon>Amborellales</taxon>
        <taxon>Amborellaceae</taxon>
        <taxon>Amborella</taxon>
    </lineage>
</organism>